<feature type="domain" description="RNA polymerase sigma-70 region 2" evidence="4">
    <location>
        <begin position="42"/>
        <end position="97"/>
    </location>
</feature>
<dbReference type="PANTHER" id="PTHR43133">
    <property type="entry name" value="RNA POLYMERASE ECF-TYPE SIGMA FACTO"/>
    <property type="match status" value="1"/>
</dbReference>
<sequence length="238" mass="27044">MEPLPQRFATTRWSLILAAGTGHAPEAREALATLCGLYWYPLYAFVRRRGHSAEEARDLTQGFFARLLERDDLSTLDPRRGRFRAWLLTALKHFLSNERDRLQAVKRGGGESLLSIDGEQAESTYGLEPSHDLTPERLFERRWALALLQQVTALLRAEWVKAGKESLFEKLKGCLMDKTESSYQRIAHDVGMSEGAVKVAAHRLRSRFRELLRSEIAQTVEHAHEIDGELRHLLAALG</sequence>
<keyword evidence="2" id="KW-0731">Sigma factor</keyword>
<evidence type="ECO:0000256" key="3">
    <source>
        <dbReference type="ARBA" id="ARBA00023163"/>
    </source>
</evidence>
<keyword evidence="6" id="KW-1185">Reference proteome</keyword>
<name>A0ABY9WLB5_9BACT</name>
<keyword evidence="1" id="KW-0805">Transcription regulation</keyword>
<dbReference type="SUPFAM" id="SSF88946">
    <property type="entry name" value="Sigma2 domain of RNA polymerase sigma factors"/>
    <property type="match status" value="1"/>
</dbReference>
<evidence type="ECO:0000259" key="4">
    <source>
        <dbReference type="Pfam" id="PF04542"/>
    </source>
</evidence>
<keyword evidence="3" id="KW-0804">Transcription</keyword>
<dbReference type="InterPro" id="IPR039425">
    <property type="entry name" value="RNA_pol_sigma-70-like"/>
</dbReference>
<dbReference type="PANTHER" id="PTHR43133:SF51">
    <property type="entry name" value="RNA POLYMERASE SIGMA FACTOR"/>
    <property type="match status" value="1"/>
</dbReference>
<dbReference type="Gene3D" id="1.10.1740.10">
    <property type="match status" value="1"/>
</dbReference>
<reference evidence="5 6" key="1">
    <citation type="submission" date="2019-08" db="EMBL/GenBank/DDBJ databases">
        <title>Archangium and Cystobacter genomes.</title>
        <authorList>
            <person name="Chen I.-C.K."/>
            <person name="Wielgoss S."/>
        </authorList>
    </citation>
    <scope>NUCLEOTIDE SEQUENCE [LARGE SCALE GENOMIC DNA]</scope>
    <source>
        <strain evidence="5 6">Cbm 6</strain>
    </source>
</reference>
<evidence type="ECO:0000256" key="2">
    <source>
        <dbReference type="ARBA" id="ARBA00023082"/>
    </source>
</evidence>
<evidence type="ECO:0000313" key="5">
    <source>
        <dbReference type="EMBL" id="WNG44418.1"/>
    </source>
</evidence>
<dbReference type="InterPro" id="IPR013325">
    <property type="entry name" value="RNA_pol_sigma_r2"/>
</dbReference>
<protein>
    <submittedName>
        <fullName evidence="5">Sigma-70 family RNA polymerase sigma factor</fullName>
    </submittedName>
</protein>
<dbReference type="Proteomes" id="UP001611383">
    <property type="component" value="Chromosome"/>
</dbReference>
<evidence type="ECO:0000256" key="1">
    <source>
        <dbReference type="ARBA" id="ARBA00023015"/>
    </source>
</evidence>
<dbReference type="RefSeq" id="WP_395817170.1">
    <property type="nucleotide sequence ID" value="NZ_CP043494.1"/>
</dbReference>
<accession>A0ABY9WLB5</accession>
<dbReference type="Pfam" id="PF04542">
    <property type="entry name" value="Sigma70_r2"/>
    <property type="match status" value="1"/>
</dbReference>
<proteinExistence type="predicted"/>
<organism evidence="5 6">
    <name type="scientific">Archangium minus</name>
    <dbReference type="NCBI Taxonomy" id="83450"/>
    <lineage>
        <taxon>Bacteria</taxon>
        <taxon>Pseudomonadati</taxon>
        <taxon>Myxococcota</taxon>
        <taxon>Myxococcia</taxon>
        <taxon>Myxococcales</taxon>
        <taxon>Cystobacterineae</taxon>
        <taxon>Archangiaceae</taxon>
        <taxon>Archangium</taxon>
    </lineage>
</organism>
<evidence type="ECO:0000313" key="6">
    <source>
        <dbReference type="Proteomes" id="UP001611383"/>
    </source>
</evidence>
<dbReference type="InterPro" id="IPR007627">
    <property type="entry name" value="RNA_pol_sigma70_r2"/>
</dbReference>
<gene>
    <name evidence="5" type="ORF">F0U60_10060</name>
</gene>
<dbReference type="EMBL" id="CP043494">
    <property type="protein sequence ID" value="WNG44418.1"/>
    <property type="molecule type" value="Genomic_DNA"/>
</dbReference>